<name>A0A0J6XYW7_COCIT</name>
<sequence length="177" mass="19555">MSSPLLSDTIMFLTAESARAHEAITHPANANGLVSGLDEFGRTYVVLRLSLDCLPKNVVKGFVFGARSDSDIILPSTDHRFSLNFDPLNGKPVFQNRSSRSLWAGRKKLSSYYDTADTEDELRISLEGFEFTVHIPDRELFEDLRIQITGILDIQVGGICQGLPLPLPAQGPPHHAH</sequence>
<reference evidence="2" key="1">
    <citation type="journal article" date="2010" name="Genome Res.">
        <title>Population genomic sequencing of Coccidioides fungi reveals recent hybridization and transposon control.</title>
        <authorList>
            <person name="Neafsey D.E."/>
            <person name="Barker B.M."/>
            <person name="Sharpton T.J."/>
            <person name="Stajich J.E."/>
            <person name="Park D.J."/>
            <person name="Whiston E."/>
            <person name="Hung C.-Y."/>
            <person name="McMahan C."/>
            <person name="White J."/>
            <person name="Sykes S."/>
            <person name="Heiman D."/>
            <person name="Young S."/>
            <person name="Zeng Q."/>
            <person name="Abouelleil A."/>
            <person name="Aftuck L."/>
            <person name="Bessette D."/>
            <person name="Brown A."/>
            <person name="FitzGerald M."/>
            <person name="Lui A."/>
            <person name="Macdonald J.P."/>
            <person name="Priest M."/>
            <person name="Orbach M.J."/>
            <person name="Galgiani J.N."/>
            <person name="Kirkland T.N."/>
            <person name="Cole G.T."/>
            <person name="Birren B.W."/>
            <person name="Henn M.R."/>
            <person name="Taylor J.W."/>
            <person name="Rounsley S.D."/>
        </authorList>
    </citation>
    <scope>NUCLEOTIDE SEQUENCE [LARGE SCALE GENOMIC DNA]</scope>
    <source>
        <strain evidence="2">RMSCC 2394</strain>
    </source>
</reference>
<dbReference type="STRING" id="404692.A0A0J6XYW7"/>
<evidence type="ECO:0000313" key="2">
    <source>
        <dbReference type="Proteomes" id="UP000054565"/>
    </source>
</evidence>
<protein>
    <submittedName>
        <fullName evidence="1">Uncharacterized protein</fullName>
    </submittedName>
</protein>
<proteinExistence type="predicted"/>
<gene>
    <name evidence="1" type="ORF">CIRG_00717</name>
</gene>
<dbReference type="EMBL" id="DS028093">
    <property type="protein sequence ID" value="KMP00575.1"/>
    <property type="molecule type" value="Genomic_DNA"/>
</dbReference>
<dbReference type="Proteomes" id="UP000054565">
    <property type="component" value="Unassembled WGS sequence"/>
</dbReference>
<dbReference type="AlphaFoldDB" id="A0A0J6XYW7"/>
<accession>A0A0J6XYW7</accession>
<evidence type="ECO:0000313" key="1">
    <source>
        <dbReference type="EMBL" id="KMP00575.1"/>
    </source>
</evidence>
<organism evidence="1 2">
    <name type="scientific">Coccidioides immitis RMSCC 2394</name>
    <dbReference type="NCBI Taxonomy" id="404692"/>
    <lineage>
        <taxon>Eukaryota</taxon>
        <taxon>Fungi</taxon>
        <taxon>Dikarya</taxon>
        <taxon>Ascomycota</taxon>
        <taxon>Pezizomycotina</taxon>
        <taxon>Eurotiomycetes</taxon>
        <taxon>Eurotiomycetidae</taxon>
        <taxon>Onygenales</taxon>
        <taxon>Onygenaceae</taxon>
        <taxon>Coccidioides</taxon>
    </lineage>
</organism>